<feature type="compositionally biased region" description="Basic and acidic residues" evidence="1">
    <location>
        <begin position="48"/>
        <end position="57"/>
    </location>
</feature>
<protein>
    <submittedName>
        <fullName evidence="2">Uncharacterized protein</fullName>
    </submittedName>
</protein>
<organism evidence="2 3">
    <name type="scientific">Rhizopus oryzae</name>
    <name type="common">Mucormycosis agent</name>
    <name type="synonym">Rhizopus arrhizus var. delemar</name>
    <dbReference type="NCBI Taxonomy" id="64495"/>
    <lineage>
        <taxon>Eukaryota</taxon>
        <taxon>Fungi</taxon>
        <taxon>Fungi incertae sedis</taxon>
        <taxon>Mucoromycota</taxon>
        <taxon>Mucoromycotina</taxon>
        <taxon>Mucoromycetes</taxon>
        <taxon>Mucorales</taxon>
        <taxon>Mucorineae</taxon>
        <taxon>Rhizopodaceae</taxon>
        <taxon>Rhizopus</taxon>
    </lineage>
</organism>
<accession>A0A9P6WTW9</accession>
<evidence type="ECO:0000313" key="3">
    <source>
        <dbReference type="Proteomes" id="UP000716291"/>
    </source>
</evidence>
<dbReference type="AlphaFoldDB" id="A0A9P6WTW9"/>
<gene>
    <name evidence="2" type="ORF">G6F64_014429</name>
</gene>
<feature type="compositionally biased region" description="Basic residues" evidence="1">
    <location>
        <begin position="1"/>
        <end position="10"/>
    </location>
</feature>
<sequence length="108" mass="11901">MGVAHHRAGMHGHGGDQRRMPQCHQRRHASPRGQARDVDPLRVQSVPRDFRSDQRRDQVGLGAPMLVIGLEPPPAALDLTRHGLLRVQHHETACVGPLIHARAAGKCQ</sequence>
<dbReference type="EMBL" id="JAANQT010008334">
    <property type="protein sequence ID" value="KAG1282073.1"/>
    <property type="molecule type" value="Genomic_DNA"/>
</dbReference>
<reference evidence="2" key="1">
    <citation type="journal article" date="2020" name="Microb. Genom.">
        <title>Genetic diversity of clinical and environmental Mucorales isolates obtained from an investigation of mucormycosis cases among solid organ transplant recipients.</title>
        <authorList>
            <person name="Nguyen M.H."/>
            <person name="Kaul D."/>
            <person name="Muto C."/>
            <person name="Cheng S.J."/>
            <person name="Richter R.A."/>
            <person name="Bruno V.M."/>
            <person name="Liu G."/>
            <person name="Beyhan S."/>
            <person name="Sundermann A.J."/>
            <person name="Mounaud S."/>
            <person name="Pasculle A.W."/>
            <person name="Nierman W.C."/>
            <person name="Driscoll E."/>
            <person name="Cumbie R."/>
            <person name="Clancy C.J."/>
            <person name="Dupont C.L."/>
        </authorList>
    </citation>
    <scope>NUCLEOTIDE SEQUENCE</scope>
    <source>
        <strain evidence="2">GL11</strain>
    </source>
</reference>
<feature type="region of interest" description="Disordered" evidence="1">
    <location>
        <begin position="1"/>
        <end position="57"/>
    </location>
</feature>
<keyword evidence="3" id="KW-1185">Reference proteome</keyword>
<evidence type="ECO:0000313" key="2">
    <source>
        <dbReference type="EMBL" id="KAG1282073.1"/>
    </source>
</evidence>
<comment type="caution">
    <text evidence="2">The sequence shown here is derived from an EMBL/GenBank/DDBJ whole genome shotgun (WGS) entry which is preliminary data.</text>
</comment>
<name>A0A9P6WTW9_RHIOR</name>
<dbReference type="Proteomes" id="UP000716291">
    <property type="component" value="Unassembled WGS sequence"/>
</dbReference>
<proteinExistence type="predicted"/>
<evidence type="ECO:0000256" key="1">
    <source>
        <dbReference type="SAM" id="MobiDB-lite"/>
    </source>
</evidence>